<sequence length="196" mass="21630">MTASRLPVHLETARLRLRPLGPADADLVHRLWVERDPRHPPHRRVDAAGHPSRDEVRDRLTVQEEESLRTGIGLLAVERRDEAGAVGYCGLVVGSASVEEPEMAFELLRDVHGSGLATEAARAVVEAARATGRTRLWSTVRRWNAASLRVLEKAGFTESGRITADAEHGDIAWMVCDLRDPSTANAEPERVRPARD</sequence>
<dbReference type="PANTHER" id="PTHR43792">
    <property type="entry name" value="GNAT FAMILY, PUTATIVE (AFU_ORTHOLOGUE AFUA_3G00765)-RELATED-RELATED"/>
    <property type="match status" value="1"/>
</dbReference>
<dbReference type="EMBL" id="LQXA01000019">
    <property type="protein sequence ID" value="KZC95783.1"/>
    <property type="molecule type" value="Genomic_DNA"/>
</dbReference>
<evidence type="ECO:0000313" key="3">
    <source>
        <dbReference type="Proteomes" id="UP000076218"/>
    </source>
</evidence>
<dbReference type="AlphaFoldDB" id="A0A154V314"/>
<reference evidence="2 3" key="1">
    <citation type="submission" date="2016-01" db="EMBL/GenBank/DDBJ databases">
        <title>Draft genome sequence of Clavibacter michiganensis subsp. tessellarius DOAB 609.</title>
        <authorList>
            <person name="Tambong J.T."/>
        </authorList>
    </citation>
    <scope>NUCLEOTIDE SEQUENCE [LARGE SCALE GENOMIC DNA]</scope>
    <source>
        <strain evidence="2 3">DOAB 609</strain>
    </source>
</reference>
<dbReference type="PANTHER" id="PTHR43792:SF1">
    <property type="entry name" value="N-ACETYLTRANSFERASE DOMAIN-CONTAINING PROTEIN"/>
    <property type="match status" value="1"/>
</dbReference>
<gene>
    <name evidence="2" type="ORF">AWH51_07010</name>
</gene>
<feature type="domain" description="N-acetyltransferase" evidence="1">
    <location>
        <begin position="15"/>
        <end position="179"/>
    </location>
</feature>
<name>A0A154V314_9MICO</name>
<comment type="caution">
    <text evidence="2">The sequence shown here is derived from an EMBL/GenBank/DDBJ whole genome shotgun (WGS) entry which is preliminary data.</text>
</comment>
<proteinExistence type="predicted"/>
<organism evidence="2 3">
    <name type="scientific">Clavibacter tessellarius</name>
    <dbReference type="NCBI Taxonomy" id="31965"/>
    <lineage>
        <taxon>Bacteria</taxon>
        <taxon>Bacillati</taxon>
        <taxon>Actinomycetota</taxon>
        <taxon>Actinomycetes</taxon>
        <taxon>Micrococcales</taxon>
        <taxon>Microbacteriaceae</taxon>
        <taxon>Clavibacter</taxon>
    </lineage>
</organism>
<dbReference type="RefSeq" id="WP_063071015.1">
    <property type="nucleotide sequence ID" value="NZ_LQXA01000019.1"/>
</dbReference>
<evidence type="ECO:0000313" key="2">
    <source>
        <dbReference type="EMBL" id="KZC95783.1"/>
    </source>
</evidence>
<dbReference type="InterPro" id="IPR016181">
    <property type="entry name" value="Acyl_CoA_acyltransferase"/>
</dbReference>
<dbReference type="STRING" id="31965.AWH51_07010"/>
<accession>A0A154V314</accession>
<protein>
    <submittedName>
        <fullName evidence="2">GCN5 family acetyltransferase</fullName>
    </submittedName>
</protein>
<keyword evidence="2" id="KW-0808">Transferase</keyword>
<dbReference type="GO" id="GO:0016747">
    <property type="term" value="F:acyltransferase activity, transferring groups other than amino-acyl groups"/>
    <property type="evidence" value="ECO:0007669"/>
    <property type="project" value="InterPro"/>
</dbReference>
<dbReference type="InterPro" id="IPR000182">
    <property type="entry name" value="GNAT_dom"/>
</dbReference>
<dbReference type="PROSITE" id="PS51186">
    <property type="entry name" value="GNAT"/>
    <property type="match status" value="1"/>
</dbReference>
<dbReference type="Proteomes" id="UP000076218">
    <property type="component" value="Unassembled WGS sequence"/>
</dbReference>
<dbReference type="Pfam" id="PF13302">
    <property type="entry name" value="Acetyltransf_3"/>
    <property type="match status" value="1"/>
</dbReference>
<dbReference type="SUPFAM" id="SSF55729">
    <property type="entry name" value="Acyl-CoA N-acyltransferases (Nat)"/>
    <property type="match status" value="1"/>
</dbReference>
<dbReference type="OrthoDB" id="4142102at2"/>
<dbReference type="InterPro" id="IPR051531">
    <property type="entry name" value="N-acetyltransferase"/>
</dbReference>
<dbReference type="Gene3D" id="3.40.630.30">
    <property type="match status" value="1"/>
</dbReference>
<evidence type="ECO:0000259" key="1">
    <source>
        <dbReference type="PROSITE" id="PS51186"/>
    </source>
</evidence>